<keyword evidence="2" id="KW-1185">Reference proteome</keyword>
<organism evidence="1 2">
    <name type="scientific">Desulfobacter postgatei 2ac9</name>
    <dbReference type="NCBI Taxonomy" id="879212"/>
    <lineage>
        <taxon>Bacteria</taxon>
        <taxon>Pseudomonadati</taxon>
        <taxon>Thermodesulfobacteriota</taxon>
        <taxon>Desulfobacteria</taxon>
        <taxon>Desulfobacterales</taxon>
        <taxon>Desulfobacteraceae</taxon>
        <taxon>Desulfobacter</taxon>
    </lineage>
</organism>
<evidence type="ECO:0000313" key="1">
    <source>
        <dbReference type="EMBL" id="EIM62664.1"/>
    </source>
</evidence>
<accession>I5AZK1</accession>
<gene>
    <name evidence="1" type="ORF">DespoDRAFT_00662</name>
</gene>
<reference evidence="1 2" key="2">
    <citation type="submission" date="2012-02" db="EMBL/GenBank/DDBJ databases">
        <title>Improved High-Quality Draft sequence of Desulfobacter postgatei 2ac9.</title>
        <authorList>
            <consortium name="US DOE Joint Genome Institute"/>
            <person name="Lucas S."/>
            <person name="Han J."/>
            <person name="Lapidus A."/>
            <person name="Cheng J.-F."/>
            <person name="Goodwin L."/>
            <person name="Pitluck S."/>
            <person name="Peters L."/>
            <person name="Ovchinnikova G."/>
            <person name="Held B."/>
            <person name="Detter J.C."/>
            <person name="Han C."/>
            <person name="Tapia R."/>
            <person name="Land M."/>
            <person name="Hauser L."/>
            <person name="Kyrpides N."/>
            <person name="Ivanova N."/>
            <person name="Pagani I."/>
            <person name="Orellana R."/>
            <person name="Lovley D."/>
            <person name="Woyke T."/>
        </authorList>
    </citation>
    <scope>NUCLEOTIDE SEQUENCE [LARGE SCALE GENOMIC DNA]</scope>
    <source>
        <strain evidence="1 2">2ac9</strain>
    </source>
</reference>
<name>I5AZK1_9BACT</name>
<dbReference type="EMBL" id="CM001488">
    <property type="protein sequence ID" value="EIM62664.1"/>
    <property type="molecule type" value="Genomic_DNA"/>
</dbReference>
<dbReference type="RefSeq" id="WP_004071329.1">
    <property type="nucleotide sequence ID" value="NZ_CM001488.1"/>
</dbReference>
<protein>
    <submittedName>
        <fullName evidence="1">Uncharacterized protein</fullName>
    </submittedName>
</protein>
<dbReference type="AlphaFoldDB" id="I5AZK1"/>
<dbReference type="eggNOG" id="ENOG50330UA">
    <property type="taxonomic scope" value="Bacteria"/>
</dbReference>
<sequence length="115" mass="13088">MSKYMQLTVHVRPFYTKGFKAAYPQLASALIHAKTIKEYEDPSLYDLVGKLDKLLYALDGNPRVKDILLKQMSPLKALYCQIEGGIAARELSEVDKALYQIEDIFEEIEYDLAGL</sequence>
<dbReference type="HOGENOM" id="CLU_2105062_0_0_7"/>
<dbReference type="Proteomes" id="UP000005778">
    <property type="component" value="Chromosome"/>
</dbReference>
<evidence type="ECO:0000313" key="2">
    <source>
        <dbReference type="Proteomes" id="UP000005778"/>
    </source>
</evidence>
<proteinExistence type="predicted"/>
<reference evidence="1 2" key="1">
    <citation type="submission" date="2011-09" db="EMBL/GenBank/DDBJ databases">
        <authorList>
            <consortium name="US DOE Joint Genome Institute (JGI-PGF)"/>
            <person name="Lucas S."/>
            <person name="Han J."/>
            <person name="Lapidus A."/>
            <person name="Cheng J.-F."/>
            <person name="Goodwin L."/>
            <person name="Pitluck S."/>
            <person name="Peters L."/>
            <person name="Land M.L."/>
            <person name="Hauser L."/>
            <person name="Orellana R."/>
            <person name="Lovley D."/>
            <person name="Woyke T.J."/>
        </authorList>
    </citation>
    <scope>NUCLEOTIDE SEQUENCE [LARGE SCALE GENOMIC DNA]</scope>
    <source>
        <strain evidence="1 2">2ac9</strain>
    </source>
</reference>